<evidence type="ECO:0000313" key="2">
    <source>
        <dbReference type="Proteomes" id="UP001500795"/>
    </source>
</evidence>
<proteinExistence type="predicted"/>
<dbReference type="EMBL" id="BAABCX010000002">
    <property type="protein sequence ID" value="GAA3541442.1"/>
    <property type="molecule type" value="Genomic_DNA"/>
</dbReference>
<keyword evidence="2" id="KW-1185">Reference proteome</keyword>
<protein>
    <submittedName>
        <fullName evidence="1">Uncharacterized protein</fullName>
    </submittedName>
</protein>
<gene>
    <name evidence="1" type="ORF">GCM10022394_21720</name>
</gene>
<accession>A0ABP6VUK8</accession>
<sequence>MPNLMVLASTSAGRAAEAQARETVRHLANFFIENIFITSMYFRVFYIHETGI</sequence>
<evidence type="ECO:0000313" key="1">
    <source>
        <dbReference type="EMBL" id="GAA3541442.1"/>
    </source>
</evidence>
<reference evidence="2" key="1">
    <citation type="journal article" date="2019" name="Int. J. Syst. Evol. Microbiol.">
        <title>The Global Catalogue of Microorganisms (GCM) 10K type strain sequencing project: providing services to taxonomists for standard genome sequencing and annotation.</title>
        <authorList>
            <consortium name="The Broad Institute Genomics Platform"/>
            <consortium name="The Broad Institute Genome Sequencing Center for Infectious Disease"/>
            <person name="Wu L."/>
            <person name="Ma J."/>
        </authorList>
    </citation>
    <scope>NUCLEOTIDE SEQUENCE [LARGE SCALE GENOMIC DNA]</scope>
    <source>
        <strain evidence="2">JCM 17110</strain>
    </source>
</reference>
<organism evidence="1 2">
    <name type="scientific">Zobellella aerophila</name>
    <dbReference type="NCBI Taxonomy" id="870480"/>
    <lineage>
        <taxon>Bacteria</taxon>
        <taxon>Pseudomonadati</taxon>
        <taxon>Pseudomonadota</taxon>
        <taxon>Gammaproteobacteria</taxon>
        <taxon>Aeromonadales</taxon>
        <taxon>Aeromonadaceae</taxon>
        <taxon>Zobellella</taxon>
    </lineage>
</organism>
<name>A0ABP6VUK8_9GAMM</name>
<dbReference type="Proteomes" id="UP001500795">
    <property type="component" value="Unassembled WGS sequence"/>
</dbReference>
<comment type="caution">
    <text evidence="1">The sequence shown here is derived from an EMBL/GenBank/DDBJ whole genome shotgun (WGS) entry which is preliminary data.</text>
</comment>